<keyword evidence="7" id="KW-1133">Transmembrane helix</keyword>
<keyword evidence="4" id="KW-0808">Transferase</keyword>
<evidence type="ECO:0000256" key="8">
    <source>
        <dbReference type="ARBA" id="ARBA00023034"/>
    </source>
</evidence>
<dbReference type="GO" id="GO:0000139">
    <property type="term" value="C:Golgi membrane"/>
    <property type="evidence" value="ECO:0007669"/>
    <property type="project" value="UniProtKB-SubCell"/>
</dbReference>
<dbReference type="EMBL" id="AZBU02000009">
    <property type="protein sequence ID" value="TKR65296.1"/>
    <property type="molecule type" value="Genomic_DNA"/>
</dbReference>
<dbReference type="Proteomes" id="UP000298663">
    <property type="component" value="Unassembled WGS sequence"/>
</dbReference>
<keyword evidence="12" id="KW-1185">Reference proteome</keyword>
<dbReference type="InterPro" id="IPR002659">
    <property type="entry name" value="Glyco_trans_31"/>
</dbReference>
<dbReference type="Pfam" id="PF01762">
    <property type="entry name" value="Galactosyl_T"/>
    <property type="match status" value="1"/>
</dbReference>
<keyword evidence="9" id="KW-0472">Membrane</keyword>
<keyword evidence="8 10" id="KW-0333">Golgi apparatus</keyword>
<evidence type="ECO:0000256" key="10">
    <source>
        <dbReference type="RuleBase" id="RU363063"/>
    </source>
</evidence>
<proteinExistence type="inferred from homology"/>
<name>A0A4U5M8M2_STECR</name>
<accession>A0A4U5M8M2</accession>
<dbReference type="PANTHER" id="PTHR11214">
    <property type="entry name" value="BETA-1,3-N-ACETYLGLUCOSAMINYLTRANSFERASE"/>
    <property type="match status" value="1"/>
</dbReference>
<evidence type="ECO:0000256" key="9">
    <source>
        <dbReference type="ARBA" id="ARBA00023136"/>
    </source>
</evidence>
<reference evidence="11 12" key="1">
    <citation type="journal article" date="2015" name="Genome Biol.">
        <title>Comparative genomics of Steinernema reveals deeply conserved gene regulatory networks.</title>
        <authorList>
            <person name="Dillman A.R."/>
            <person name="Macchietto M."/>
            <person name="Porter C.F."/>
            <person name="Rogers A."/>
            <person name="Williams B."/>
            <person name="Antoshechkin I."/>
            <person name="Lee M.M."/>
            <person name="Goodwin Z."/>
            <person name="Lu X."/>
            <person name="Lewis E.E."/>
            <person name="Goodrich-Blair H."/>
            <person name="Stock S.P."/>
            <person name="Adams B.J."/>
            <person name="Sternberg P.W."/>
            <person name="Mortazavi A."/>
        </authorList>
    </citation>
    <scope>NUCLEOTIDE SEQUENCE [LARGE SCALE GENOMIC DNA]</scope>
    <source>
        <strain evidence="11 12">ALL</strain>
    </source>
</reference>
<evidence type="ECO:0000256" key="6">
    <source>
        <dbReference type="ARBA" id="ARBA00022968"/>
    </source>
</evidence>
<evidence type="ECO:0000256" key="5">
    <source>
        <dbReference type="ARBA" id="ARBA00022692"/>
    </source>
</evidence>
<evidence type="ECO:0000256" key="7">
    <source>
        <dbReference type="ARBA" id="ARBA00022989"/>
    </source>
</evidence>
<dbReference type="STRING" id="34508.A0A4U5M8M2"/>
<sequence length="221" mass="25688">MSSTWSKVFPQTIRTERIDSIASTQDKCVKHKLRNDASKKLLMRPDRRIVLLISIARTVNTTTEQLNEEAELNDIIHIDVPESYYSFSLKTYAMFRDQKEFYPQARFILKVDSDVVTNIAGIGQLCGARNEAPLVTGYCYDYRSRVARCHNSKFYLPRFIYAREKFPLYCSNATYILIRILANVPKQNNAGFSVDAGNFNYWCPEGDRPVPFIYQFEIFFI</sequence>
<reference evidence="11 12" key="2">
    <citation type="journal article" date="2019" name="G3 (Bethesda)">
        <title>Hybrid Assembly of the Genome of the Entomopathogenic Nematode Steinernema carpocapsae Identifies the X-Chromosome.</title>
        <authorList>
            <person name="Serra L."/>
            <person name="Macchietto M."/>
            <person name="Macias-Munoz A."/>
            <person name="McGill C.J."/>
            <person name="Rodriguez I.M."/>
            <person name="Rodriguez B."/>
            <person name="Murad R."/>
            <person name="Mortazavi A."/>
        </authorList>
    </citation>
    <scope>NUCLEOTIDE SEQUENCE [LARGE SCALE GENOMIC DNA]</scope>
    <source>
        <strain evidence="11 12">ALL</strain>
    </source>
</reference>
<protein>
    <recommendedName>
        <fullName evidence="10">Hexosyltransferase</fullName>
        <ecNumber evidence="10">2.4.1.-</ecNumber>
    </recommendedName>
</protein>
<dbReference type="AlphaFoldDB" id="A0A4U5M8M2"/>
<organism evidence="11 12">
    <name type="scientific">Steinernema carpocapsae</name>
    <name type="common">Entomopathogenic nematode</name>
    <dbReference type="NCBI Taxonomy" id="34508"/>
    <lineage>
        <taxon>Eukaryota</taxon>
        <taxon>Metazoa</taxon>
        <taxon>Ecdysozoa</taxon>
        <taxon>Nematoda</taxon>
        <taxon>Chromadorea</taxon>
        <taxon>Rhabditida</taxon>
        <taxon>Tylenchina</taxon>
        <taxon>Panagrolaimomorpha</taxon>
        <taxon>Strongyloidoidea</taxon>
        <taxon>Steinernematidae</taxon>
        <taxon>Steinernema</taxon>
    </lineage>
</organism>
<evidence type="ECO:0000313" key="12">
    <source>
        <dbReference type="Proteomes" id="UP000298663"/>
    </source>
</evidence>
<dbReference type="GO" id="GO:0016758">
    <property type="term" value="F:hexosyltransferase activity"/>
    <property type="evidence" value="ECO:0007669"/>
    <property type="project" value="InterPro"/>
</dbReference>
<evidence type="ECO:0000256" key="1">
    <source>
        <dbReference type="ARBA" id="ARBA00004323"/>
    </source>
</evidence>
<evidence type="ECO:0000313" key="11">
    <source>
        <dbReference type="EMBL" id="TKR65296.1"/>
    </source>
</evidence>
<keyword evidence="6" id="KW-0735">Signal-anchor</keyword>
<comment type="caution">
    <text evidence="11">The sequence shown here is derived from an EMBL/GenBank/DDBJ whole genome shotgun (WGS) entry which is preliminary data.</text>
</comment>
<evidence type="ECO:0000256" key="4">
    <source>
        <dbReference type="ARBA" id="ARBA00022679"/>
    </source>
</evidence>
<keyword evidence="3 10" id="KW-0328">Glycosyltransferase</keyword>
<comment type="subcellular location">
    <subcellularLocation>
        <location evidence="1 10">Golgi apparatus membrane</location>
        <topology evidence="1 10">Single-pass type II membrane protein</topology>
    </subcellularLocation>
</comment>
<keyword evidence="5" id="KW-0812">Transmembrane</keyword>
<dbReference type="GO" id="GO:0006493">
    <property type="term" value="P:protein O-linked glycosylation"/>
    <property type="evidence" value="ECO:0007669"/>
    <property type="project" value="TreeGrafter"/>
</dbReference>
<evidence type="ECO:0000256" key="2">
    <source>
        <dbReference type="ARBA" id="ARBA00008661"/>
    </source>
</evidence>
<dbReference type="EC" id="2.4.1.-" evidence="10"/>
<gene>
    <name evidence="11" type="ORF">L596_025717</name>
</gene>
<evidence type="ECO:0000256" key="3">
    <source>
        <dbReference type="ARBA" id="ARBA00022676"/>
    </source>
</evidence>
<dbReference type="OrthoDB" id="5512589at2759"/>
<dbReference type="PANTHER" id="PTHR11214:SF319">
    <property type="entry name" value="HEXOSYLTRANSFERASE"/>
    <property type="match status" value="1"/>
</dbReference>
<comment type="similarity">
    <text evidence="2 10">Belongs to the glycosyltransferase 31 family.</text>
</comment>